<dbReference type="GO" id="GO:0045138">
    <property type="term" value="P:nematode male tail tip morphogenesis"/>
    <property type="evidence" value="ECO:0007669"/>
    <property type="project" value="UniProtKB-ARBA"/>
</dbReference>
<keyword evidence="22" id="KW-0732">Signal</keyword>
<keyword evidence="5 21" id="KW-0812">Transmembrane</keyword>
<dbReference type="GO" id="GO:0046872">
    <property type="term" value="F:metal ion binding"/>
    <property type="evidence" value="ECO:0007669"/>
    <property type="project" value="UniProtKB-KW"/>
</dbReference>
<dbReference type="GO" id="GO:0061564">
    <property type="term" value="P:axon development"/>
    <property type="evidence" value="ECO:0007669"/>
    <property type="project" value="UniProtKB-ARBA"/>
</dbReference>
<evidence type="ECO:0000256" key="2">
    <source>
        <dbReference type="ARBA" id="ARBA00011902"/>
    </source>
</evidence>
<feature type="compositionally biased region" description="Basic and acidic residues" evidence="20">
    <location>
        <begin position="880"/>
        <end position="893"/>
    </location>
</feature>
<dbReference type="FunFam" id="1.10.510.10:FF:001512">
    <property type="entry name" value="Receptor tyrosine-protein kinase erbB-2"/>
    <property type="match status" value="1"/>
</dbReference>
<feature type="binding site" evidence="19">
    <location>
        <position position="958"/>
    </location>
    <ligand>
        <name>Mg(2+)</name>
        <dbReference type="ChEBI" id="CHEBI:18420"/>
    </ligand>
</feature>
<evidence type="ECO:0000256" key="15">
    <source>
        <dbReference type="ARBA" id="ARBA00023319"/>
    </source>
</evidence>
<dbReference type="GO" id="GO:0005886">
    <property type="term" value="C:plasma membrane"/>
    <property type="evidence" value="ECO:0007669"/>
    <property type="project" value="UniProtKB-SubCell"/>
</dbReference>
<evidence type="ECO:0000256" key="6">
    <source>
        <dbReference type="ARBA" id="ARBA00022741"/>
    </source>
</evidence>
<feature type="region of interest" description="Disordered" evidence="20">
    <location>
        <begin position="876"/>
        <end position="900"/>
    </location>
</feature>
<dbReference type="PROSITE" id="PS50835">
    <property type="entry name" value="IG_LIKE"/>
    <property type="match status" value="3"/>
</dbReference>
<feature type="domain" description="Ig-like" evidence="24">
    <location>
        <begin position="617"/>
        <end position="677"/>
    </location>
</feature>
<dbReference type="SMART" id="SM00409">
    <property type="entry name" value="IG"/>
    <property type="match status" value="3"/>
</dbReference>
<dbReference type="PROSITE" id="PS50011">
    <property type="entry name" value="PROTEIN_KINASE_DOM"/>
    <property type="match status" value="1"/>
</dbReference>
<dbReference type="FunFam" id="3.30.200.20:FF:000586">
    <property type="entry name" value="Receptor protein-tyrosine kinase"/>
    <property type="match status" value="1"/>
</dbReference>
<dbReference type="SUPFAM" id="SSF48726">
    <property type="entry name" value="Immunoglobulin"/>
    <property type="match status" value="3"/>
</dbReference>
<evidence type="ECO:0000256" key="16">
    <source>
        <dbReference type="ARBA" id="ARBA00051243"/>
    </source>
</evidence>
<dbReference type="Pfam" id="PF07714">
    <property type="entry name" value="PK_Tyr_Ser-Thr"/>
    <property type="match status" value="1"/>
</dbReference>
<feature type="signal peptide" evidence="22">
    <location>
        <begin position="1"/>
        <end position="16"/>
    </location>
</feature>
<dbReference type="GO" id="GO:0043235">
    <property type="term" value="C:receptor complex"/>
    <property type="evidence" value="ECO:0007669"/>
    <property type="project" value="TreeGrafter"/>
</dbReference>
<evidence type="ECO:0000256" key="5">
    <source>
        <dbReference type="ARBA" id="ARBA00022692"/>
    </source>
</evidence>
<keyword evidence="7" id="KW-0418">Kinase</keyword>
<dbReference type="AlphaFoldDB" id="A0A9J2PK58"/>
<dbReference type="PROSITE" id="PS00109">
    <property type="entry name" value="PROTEIN_KINASE_TYR"/>
    <property type="match status" value="1"/>
</dbReference>
<dbReference type="InterPro" id="IPR003599">
    <property type="entry name" value="Ig_sub"/>
</dbReference>
<sequence length="1111" mass="128282">MAIPKTIILFIHLVFATEEVFRHYKGQKYVEVKPNTTIIMHCSMANDSMWSMPSTDEDKRKRFCLESLDEGLTLKIRVHNESDTGTYSCQGDDFKTITSVYVYVSDPKRNEQVFLPQSDTELVTHEGRIIVPCRTNRMVDDSEVRLHIERKWWRNATYDPRIGFTINKTELENLKTTHFRCTYHEHISQEFLLRGTDNEYPIISATEWPIRNERLIVECQIRSPQMDQLEYKWRFPRENDTEVKVRILNHQTPPEGKPYIGVLWSQLSIMNVQINDSGIYECIIHNKQTNESHSSRIRVDIGTRIGQVKFYRAWHEEINDDLVTMTKFFDPYNAEHEYWRKWTKSVNGSEEEEISEEEKKGIAFEKENGVYKEQLTLNISRLQPHSRYRIEIHVPWFVGVMLTNMDEILSLKIIQNGDEVDAEVLAFQNVSIVCAAATSTNDGAPIISVQRGGDADWEDAKGVLIESNTKVVWHTWFTSDVRLRCMRGSAQAMRNIKLSPWIKTTMLSVHTAPDSQPNRTIRKGDTIILNCSVLAHQSRNVTWMKEWAGVLNVTQRTLVDNVKSVVVRIDTATTNDEGKYRCSATLSDSNTIYSELSLEFDDDISKIVDDRPSMNELNCDAENVTSPTYSWRREGRLLCLRQSGHTRLYTRDTNETFDCEVERELRSQIAEDSTYMTTKYLIIGMLIIGFITTALLAVTLFYARGRETELKRLQHLHALLVENSSPKTAPFNEAIPLHEQVEQLPYDASIEIKLERLITTKLLSSGEYGRVYAGELRSKLSDRRPIEVAVKGPRDAARYEHMKALVDELRIMIAIGVHPNVLGLIGAVTKNVHKGGDLYIVLELCTADLKNFLIKSRANFINELVESEEEDNGYLMPRSETLKEENEVEENKEKNKRTSGYISLSRSHNNTVTTSDLISFAYQVANGMEFLAKKMCVHRDLAARNVLLTSNRLVRIADFGLARQCNRLYHVQSFQLPLPYKSMAPESIRELQFTEKSDIWSYGVLLWEIFTLGKEPYKDIKDIEELLALHESGERLDPPNSMPQSLCSLMSECWQRQPRARPNFSTCKVITDCILRDSSSTLHDNLQNRLNEDLSEMHRYVEWRDGKYDNH</sequence>
<accession>A0A9J2PK58</accession>
<evidence type="ECO:0000256" key="19">
    <source>
        <dbReference type="PIRSR" id="PIRSR000615-3"/>
    </source>
</evidence>
<evidence type="ECO:0000256" key="12">
    <source>
        <dbReference type="ARBA" id="ARBA00023157"/>
    </source>
</evidence>
<evidence type="ECO:0000256" key="21">
    <source>
        <dbReference type="SAM" id="Phobius"/>
    </source>
</evidence>
<feature type="binding site" evidence="19">
    <location>
        <position position="945"/>
    </location>
    <ligand>
        <name>Mg(2+)</name>
        <dbReference type="ChEBI" id="CHEBI:18420"/>
    </ligand>
</feature>
<dbReference type="InterPro" id="IPR020635">
    <property type="entry name" value="Tyr_kinase_cat_dom"/>
</dbReference>
<dbReference type="PRINTS" id="PR00109">
    <property type="entry name" value="TYRKINASE"/>
</dbReference>
<keyword evidence="9 21" id="KW-1133">Transmembrane helix</keyword>
<dbReference type="InterPro" id="IPR050122">
    <property type="entry name" value="RTK"/>
</dbReference>
<evidence type="ECO:0000256" key="3">
    <source>
        <dbReference type="ARBA" id="ARBA00022475"/>
    </source>
</evidence>
<dbReference type="GO" id="GO:0004714">
    <property type="term" value="F:transmembrane receptor protein tyrosine kinase activity"/>
    <property type="evidence" value="ECO:0007669"/>
    <property type="project" value="UniProtKB-EC"/>
</dbReference>
<dbReference type="PANTHER" id="PTHR24416">
    <property type="entry name" value="TYROSINE-PROTEIN KINASE RECEPTOR"/>
    <property type="match status" value="1"/>
</dbReference>
<dbReference type="InterPro" id="IPR013098">
    <property type="entry name" value="Ig_I-set"/>
</dbReference>
<protein>
    <recommendedName>
        <fullName evidence="2">receptor protein-tyrosine kinase</fullName>
        <ecNumber evidence="2">2.7.10.1</ecNumber>
    </recommendedName>
</protein>
<dbReference type="GO" id="GO:0005524">
    <property type="term" value="F:ATP binding"/>
    <property type="evidence" value="ECO:0007669"/>
    <property type="project" value="UniProtKB-KW"/>
</dbReference>
<organism evidence="25 26">
    <name type="scientific">Ascaris lumbricoides</name>
    <name type="common">Giant roundworm</name>
    <dbReference type="NCBI Taxonomy" id="6252"/>
    <lineage>
        <taxon>Eukaryota</taxon>
        <taxon>Metazoa</taxon>
        <taxon>Ecdysozoa</taxon>
        <taxon>Nematoda</taxon>
        <taxon>Chromadorea</taxon>
        <taxon>Rhabditida</taxon>
        <taxon>Spirurina</taxon>
        <taxon>Ascaridomorpha</taxon>
        <taxon>Ascaridoidea</taxon>
        <taxon>Ascarididae</taxon>
        <taxon>Ascaris</taxon>
    </lineage>
</organism>
<dbReference type="PANTHER" id="PTHR24416:SF602">
    <property type="entry name" value="PROTEIN VER-1-RELATED"/>
    <property type="match status" value="1"/>
</dbReference>
<keyword evidence="25" id="KW-1185">Reference proteome</keyword>
<feature type="transmembrane region" description="Helical" evidence="21">
    <location>
        <begin position="680"/>
        <end position="703"/>
    </location>
</feature>
<evidence type="ECO:0000256" key="9">
    <source>
        <dbReference type="ARBA" id="ARBA00022989"/>
    </source>
</evidence>
<feature type="chain" id="PRO_5039902146" description="receptor protein-tyrosine kinase" evidence="22">
    <location>
        <begin position="17"/>
        <end position="1111"/>
    </location>
</feature>
<evidence type="ECO:0000256" key="11">
    <source>
        <dbReference type="ARBA" id="ARBA00023137"/>
    </source>
</evidence>
<dbReference type="InterPro" id="IPR011009">
    <property type="entry name" value="Kinase-like_dom_sf"/>
</dbReference>
<dbReference type="CDD" id="cd00192">
    <property type="entry name" value="PTKc"/>
    <property type="match status" value="1"/>
</dbReference>
<evidence type="ECO:0000259" key="23">
    <source>
        <dbReference type="PROSITE" id="PS50011"/>
    </source>
</evidence>
<comment type="catalytic activity">
    <reaction evidence="16">
        <text>L-tyrosyl-[protein] + ATP = O-phospho-L-tyrosyl-[protein] + ADP + H(+)</text>
        <dbReference type="Rhea" id="RHEA:10596"/>
        <dbReference type="Rhea" id="RHEA-COMP:10136"/>
        <dbReference type="Rhea" id="RHEA-COMP:20101"/>
        <dbReference type="ChEBI" id="CHEBI:15378"/>
        <dbReference type="ChEBI" id="CHEBI:30616"/>
        <dbReference type="ChEBI" id="CHEBI:46858"/>
        <dbReference type="ChEBI" id="CHEBI:61978"/>
        <dbReference type="ChEBI" id="CHEBI:456216"/>
        <dbReference type="EC" id="2.7.10.1"/>
    </reaction>
</comment>
<dbReference type="GO" id="GO:0048680">
    <property type="term" value="P:positive regulation of axon regeneration"/>
    <property type="evidence" value="ECO:0007669"/>
    <property type="project" value="UniProtKB-ARBA"/>
</dbReference>
<keyword evidence="12" id="KW-1015">Disulfide bond</keyword>
<reference evidence="26" key="1">
    <citation type="submission" date="2023-03" db="UniProtKB">
        <authorList>
            <consortium name="WormBaseParasite"/>
        </authorList>
    </citation>
    <scope>IDENTIFICATION</scope>
</reference>
<feature type="binding site" evidence="18">
    <location>
        <position position="944"/>
    </location>
    <ligand>
        <name>ATP</name>
        <dbReference type="ChEBI" id="CHEBI:30616"/>
    </ligand>
</feature>
<feature type="binding site" evidence="18">
    <location>
        <begin position="843"/>
        <end position="848"/>
    </location>
    <ligand>
        <name>ATP</name>
        <dbReference type="ChEBI" id="CHEBI:30616"/>
    </ligand>
</feature>
<evidence type="ECO:0000256" key="20">
    <source>
        <dbReference type="SAM" id="MobiDB-lite"/>
    </source>
</evidence>
<dbReference type="InterPro" id="IPR007110">
    <property type="entry name" value="Ig-like_dom"/>
</dbReference>
<evidence type="ECO:0000256" key="4">
    <source>
        <dbReference type="ARBA" id="ARBA00022679"/>
    </source>
</evidence>
<keyword evidence="4" id="KW-0808">Transferase</keyword>
<evidence type="ECO:0000256" key="10">
    <source>
        <dbReference type="ARBA" id="ARBA00023136"/>
    </source>
</evidence>
<feature type="active site" description="Proton acceptor" evidence="17">
    <location>
        <position position="940"/>
    </location>
</feature>
<dbReference type="Gene3D" id="3.30.200.20">
    <property type="entry name" value="Phosphorylase Kinase, domain 1"/>
    <property type="match status" value="1"/>
</dbReference>
<dbReference type="InterPro" id="IPR008266">
    <property type="entry name" value="Tyr_kinase_AS"/>
</dbReference>
<dbReference type="WBParaSite" id="ALUE_0000990301-mRNA-1">
    <property type="protein sequence ID" value="ALUE_0000990301-mRNA-1"/>
    <property type="gene ID" value="ALUE_0000990301"/>
</dbReference>
<dbReference type="InterPro" id="IPR036179">
    <property type="entry name" value="Ig-like_dom_sf"/>
</dbReference>
<evidence type="ECO:0000256" key="8">
    <source>
        <dbReference type="ARBA" id="ARBA00022840"/>
    </source>
</evidence>
<evidence type="ECO:0000256" key="17">
    <source>
        <dbReference type="PIRSR" id="PIRSR000615-1"/>
    </source>
</evidence>
<evidence type="ECO:0000259" key="24">
    <source>
        <dbReference type="PROSITE" id="PS50835"/>
    </source>
</evidence>
<keyword evidence="3" id="KW-1003">Cell membrane</keyword>
<dbReference type="PIRSF" id="PIRSF000615">
    <property type="entry name" value="TyrPK_CSF1-R"/>
    <property type="match status" value="1"/>
</dbReference>
<name>A0A9J2PK58_ASCLU</name>
<evidence type="ECO:0000313" key="26">
    <source>
        <dbReference type="WBParaSite" id="ALUE_0000990301-mRNA-1"/>
    </source>
</evidence>
<dbReference type="GO" id="GO:0007169">
    <property type="term" value="P:cell surface receptor protein tyrosine kinase signaling pathway"/>
    <property type="evidence" value="ECO:0007669"/>
    <property type="project" value="TreeGrafter"/>
</dbReference>
<dbReference type="SMART" id="SM00408">
    <property type="entry name" value="IGc2"/>
    <property type="match status" value="2"/>
</dbReference>
<keyword evidence="13" id="KW-0675">Receptor</keyword>
<evidence type="ECO:0000256" key="14">
    <source>
        <dbReference type="ARBA" id="ARBA00023180"/>
    </source>
</evidence>
<keyword evidence="19" id="KW-0460">Magnesium</keyword>
<evidence type="ECO:0000256" key="1">
    <source>
        <dbReference type="ARBA" id="ARBA00004162"/>
    </source>
</evidence>
<dbReference type="SMART" id="SM00219">
    <property type="entry name" value="TyrKc"/>
    <property type="match status" value="1"/>
</dbReference>
<keyword evidence="6 18" id="KW-0547">Nucleotide-binding</keyword>
<keyword evidence="19" id="KW-0479">Metal-binding</keyword>
<dbReference type="InterPro" id="IPR003598">
    <property type="entry name" value="Ig_sub2"/>
</dbReference>
<feature type="binding site" evidence="18">
    <location>
        <position position="791"/>
    </location>
    <ligand>
        <name>ATP</name>
        <dbReference type="ChEBI" id="CHEBI:30616"/>
    </ligand>
</feature>
<evidence type="ECO:0000256" key="7">
    <source>
        <dbReference type="ARBA" id="ARBA00022777"/>
    </source>
</evidence>
<evidence type="ECO:0000256" key="18">
    <source>
        <dbReference type="PIRSR" id="PIRSR000615-2"/>
    </source>
</evidence>
<keyword evidence="10 21" id="KW-0472">Membrane</keyword>
<dbReference type="Gene3D" id="1.10.510.10">
    <property type="entry name" value="Transferase(Phosphotransferase) domain 1"/>
    <property type="match status" value="1"/>
</dbReference>
<proteinExistence type="predicted"/>
<keyword evidence="11" id="KW-0829">Tyrosine-protein kinase</keyword>
<dbReference type="Pfam" id="PF07679">
    <property type="entry name" value="I-set"/>
    <property type="match status" value="1"/>
</dbReference>
<evidence type="ECO:0000256" key="22">
    <source>
        <dbReference type="SAM" id="SignalP"/>
    </source>
</evidence>
<dbReference type="Gene3D" id="2.60.40.10">
    <property type="entry name" value="Immunoglobulins"/>
    <property type="match status" value="4"/>
</dbReference>
<feature type="domain" description="Ig-like" evidence="24">
    <location>
        <begin position="500"/>
        <end position="599"/>
    </location>
</feature>
<dbReference type="InterPro" id="IPR001245">
    <property type="entry name" value="Ser-Thr/Tyr_kinase_cat_dom"/>
</dbReference>
<dbReference type="Proteomes" id="UP000036681">
    <property type="component" value="Unplaced"/>
</dbReference>
<evidence type="ECO:0000256" key="13">
    <source>
        <dbReference type="ARBA" id="ARBA00023170"/>
    </source>
</evidence>
<dbReference type="EC" id="2.7.10.1" evidence="2"/>
<comment type="subcellular location">
    <subcellularLocation>
        <location evidence="1">Cell membrane</location>
        <topology evidence="1">Single-pass membrane protein</topology>
    </subcellularLocation>
</comment>
<evidence type="ECO:0000313" key="25">
    <source>
        <dbReference type="Proteomes" id="UP000036681"/>
    </source>
</evidence>
<dbReference type="InterPro" id="IPR013783">
    <property type="entry name" value="Ig-like_fold"/>
</dbReference>
<dbReference type="InterPro" id="IPR000719">
    <property type="entry name" value="Prot_kinase_dom"/>
</dbReference>
<keyword evidence="15" id="KW-0393">Immunoglobulin domain</keyword>
<keyword evidence="8 18" id="KW-0067">ATP-binding</keyword>
<dbReference type="SUPFAM" id="SSF56112">
    <property type="entry name" value="Protein kinase-like (PK-like)"/>
    <property type="match status" value="1"/>
</dbReference>
<keyword evidence="14" id="KW-0325">Glycoprotein</keyword>
<feature type="domain" description="Ig-like" evidence="24">
    <location>
        <begin position="201"/>
        <end position="298"/>
    </location>
</feature>
<feature type="domain" description="Protein kinase" evidence="23">
    <location>
        <begin position="757"/>
        <end position="1086"/>
    </location>
</feature>